<gene>
    <name evidence="14" type="ORF">CA3LBN_000139</name>
</gene>
<dbReference type="Pfam" id="PF22919">
    <property type="entry name" value="ATP-synt_VA_C"/>
    <property type="match status" value="1"/>
</dbReference>
<feature type="region of interest" description="Disordered" evidence="10">
    <location>
        <begin position="720"/>
        <end position="740"/>
    </location>
</feature>
<dbReference type="CDD" id="cd01135">
    <property type="entry name" value="V_A-ATPase_B"/>
    <property type="match status" value="1"/>
</dbReference>
<dbReference type="CDD" id="cd18118">
    <property type="entry name" value="ATP-synt_V_A-type_beta_N"/>
    <property type="match status" value="1"/>
</dbReference>
<feature type="region of interest" description="Disordered" evidence="10">
    <location>
        <begin position="572"/>
        <end position="592"/>
    </location>
</feature>
<evidence type="ECO:0000259" key="13">
    <source>
        <dbReference type="Pfam" id="PF22919"/>
    </source>
</evidence>
<evidence type="ECO:0000256" key="10">
    <source>
        <dbReference type="SAM" id="MobiDB-lite"/>
    </source>
</evidence>
<proteinExistence type="inferred from homology"/>
<dbReference type="Pfam" id="PF04041">
    <property type="entry name" value="Glyco_hydro_130"/>
    <property type="match status" value="1"/>
</dbReference>
<dbReference type="InterPro" id="IPR022879">
    <property type="entry name" value="V-ATPase_su_B/beta"/>
</dbReference>
<evidence type="ECO:0000256" key="2">
    <source>
        <dbReference type="ARBA" id="ARBA00013419"/>
    </source>
</evidence>
<feature type="compositionally biased region" description="Basic and acidic residues" evidence="10">
    <location>
        <begin position="1121"/>
        <end position="1131"/>
    </location>
</feature>
<dbReference type="SUPFAM" id="SSF52540">
    <property type="entry name" value="P-loop containing nucleoside triphosphate hydrolases"/>
    <property type="match status" value="1"/>
</dbReference>
<accession>A0ABX8HYZ0</accession>
<dbReference type="SUPFAM" id="SSF75005">
    <property type="entry name" value="Arabinanase/levansucrase/invertase"/>
    <property type="match status" value="1"/>
</dbReference>
<dbReference type="Gene3D" id="3.40.50.12240">
    <property type="match status" value="1"/>
</dbReference>
<feature type="coiled-coil region" evidence="9">
    <location>
        <begin position="747"/>
        <end position="807"/>
    </location>
</feature>
<keyword evidence="5" id="KW-0808">Transferase</keyword>
<feature type="domain" description="ATPase F1/V1/A1 complex alpha/beta subunit nucleotide-binding" evidence="11">
    <location>
        <begin position="1501"/>
        <end position="1727"/>
    </location>
</feature>
<dbReference type="InterPro" id="IPR023296">
    <property type="entry name" value="Glyco_hydro_beta-prop_sf"/>
</dbReference>
<feature type="region of interest" description="Disordered" evidence="10">
    <location>
        <begin position="1249"/>
        <end position="1276"/>
    </location>
</feature>
<dbReference type="Pfam" id="PF00006">
    <property type="entry name" value="ATP-synt_ab"/>
    <property type="match status" value="1"/>
</dbReference>
<feature type="region of interest" description="Disordered" evidence="10">
    <location>
        <begin position="1184"/>
        <end position="1211"/>
    </location>
</feature>
<reference evidence="14 15" key="1">
    <citation type="submission" date="2021-06" db="EMBL/GenBank/DDBJ databases">
        <title>Candida outbreak in Lebanon.</title>
        <authorList>
            <person name="Finianos M."/>
        </authorList>
    </citation>
    <scope>NUCLEOTIDE SEQUENCE [LARGE SCALE GENOMIC DNA]</scope>
    <source>
        <strain evidence="14">CA3LBN</strain>
    </source>
</reference>
<dbReference type="CDD" id="cd18112">
    <property type="entry name" value="ATP-synt_V_A-type_beta_C"/>
    <property type="match status" value="1"/>
</dbReference>
<keyword evidence="6" id="KW-0375">Hydrogen ion transport</keyword>
<dbReference type="HAMAP" id="MF_00310">
    <property type="entry name" value="ATP_synth_B_arch"/>
    <property type="match status" value="1"/>
</dbReference>
<evidence type="ECO:0000259" key="11">
    <source>
        <dbReference type="Pfam" id="PF00006"/>
    </source>
</evidence>
<dbReference type="InterPro" id="IPR005723">
    <property type="entry name" value="ATPase_V1-cplx_bsu"/>
</dbReference>
<evidence type="ECO:0000256" key="1">
    <source>
        <dbReference type="ARBA" id="ARBA00008936"/>
    </source>
</evidence>
<evidence type="ECO:0000256" key="7">
    <source>
        <dbReference type="ARBA" id="ARBA00023065"/>
    </source>
</evidence>
<feature type="region of interest" description="Disordered" evidence="10">
    <location>
        <begin position="1006"/>
        <end position="1034"/>
    </location>
</feature>
<dbReference type="InterPro" id="IPR055190">
    <property type="entry name" value="ATP-synt_VA_C"/>
</dbReference>
<comment type="similarity">
    <text evidence="1">Belongs to the ATPase alpha/beta chains family.</text>
</comment>
<feature type="compositionally biased region" description="Polar residues" evidence="10">
    <location>
        <begin position="1185"/>
        <end position="1203"/>
    </location>
</feature>
<keyword evidence="15" id="KW-1185">Reference proteome</keyword>
<feature type="domain" description="ATP synthase A/B type C-terminal" evidence="13">
    <location>
        <begin position="1733"/>
        <end position="1832"/>
    </location>
</feature>
<dbReference type="EMBL" id="CP076661">
    <property type="protein sequence ID" value="QWU85921.1"/>
    <property type="molecule type" value="Genomic_DNA"/>
</dbReference>
<protein>
    <recommendedName>
        <fullName evidence="2">V-type proton ATPase subunit B</fullName>
    </recommendedName>
    <alternativeName>
        <fullName evidence="8">Vacuolar proton pump subunit B</fullName>
    </alternativeName>
</protein>
<evidence type="ECO:0000256" key="9">
    <source>
        <dbReference type="SAM" id="Coils"/>
    </source>
</evidence>
<dbReference type="InterPro" id="IPR000194">
    <property type="entry name" value="ATPase_F1/V1/A1_a/bsu_nucl-bd"/>
</dbReference>
<feature type="compositionally biased region" description="Basic and acidic residues" evidence="10">
    <location>
        <begin position="725"/>
        <end position="736"/>
    </location>
</feature>
<dbReference type="PANTHER" id="PTHR43389:SF4">
    <property type="entry name" value="V-TYPE PROTON ATPASE SUBUNIT B"/>
    <property type="match status" value="1"/>
</dbReference>
<dbReference type="InterPro" id="IPR004100">
    <property type="entry name" value="ATPase_F1/V1/A1_a/bsu_N"/>
</dbReference>
<keyword evidence="9" id="KW-0175">Coiled coil</keyword>
<organism evidence="14 15">
    <name type="scientific">Candidozyma haemuli</name>
    <dbReference type="NCBI Taxonomy" id="45357"/>
    <lineage>
        <taxon>Eukaryota</taxon>
        <taxon>Fungi</taxon>
        <taxon>Dikarya</taxon>
        <taxon>Ascomycota</taxon>
        <taxon>Saccharomycotina</taxon>
        <taxon>Pichiomycetes</taxon>
        <taxon>Metschnikowiaceae</taxon>
        <taxon>Candidozyma</taxon>
    </lineage>
</organism>
<feature type="region of interest" description="Disordered" evidence="10">
    <location>
        <begin position="955"/>
        <end position="978"/>
    </location>
</feature>
<dbReference type="InterPro" id="IPR027417">
    <property type="entry name" value="P-loop_NTPase"/>
</dbReference>
<evidence type="ECO:0000256" key="4">
    <source>
        <dbReference type="ARBA" id="ARBA00022676"/>
    </source>
</evidence>
<evidence type="ECO:0000256" key="6">
    <source>
        <dbReference type="ARBA" id="ARBA00022781"/>
    </source>
</evidence>
<feature type="compositionally biased region" description="Polar residues" evidence="10">
    <location>
        <begin position="1100"/>
        <end position="1117"/>
    </location>
</feature>
<evidence type="ECO:0000256" key="5">
    <source>
        <dbReference type="ARBA" id="ARBA00022679"/>
    </source>
</evidence>
<evidence type="ECO:0000256" key="8">
    <source>
        <dbReference type="ARBA" id="ARBA00030314"/>
    </source>
</evidence>
<dbReference type="NCBIfam" id="NF003235">
    <property type="entry name" value="PRK04196.1"/>
    <property type="match status" value="1"/>
</dbReference>
<dbReference type="CDD" id="cd18610">
    <property type="entry name" value="GH130_BT3780-like"/>
    <property type="match status" value="1"/>
</dbReference>
<feature type="region of interest" description="Disordered" evidence="10">
    <location>
        <begin position="1834"/>
        <end position="1856"/>
    </location>
</feature>
<dbReference type="Pfam" id="PF02874">
    <property type="entry name" value="ATP-synt_ab_N"/>
    <property type="match status" value="1"/>
</dbReference>
<evidence type="ECO:0000313" key="15">
    <source>
        <dbReference type="Proteomes" id="UP000825434"/>
    </source>
</evidence>
<dbReference type="Proteomes" id="UP000825434">
    <property type="component" value="Chromosome 1"/>
</dbReference>
<feature type="compositionally biased region" description="Basic and acidic residues" evidence="10">
    <location>
        <begin position="1258"/>
        <end position="1276"/>
    </location>
</feature>
<feature type="compositionally biased region" description="Basic and acidic residues" evidence="10">
    <location>
        <begin position="1847"/>
        <end position="1856"/>
    </location>
</feature>
<dbReference type="Gene3D" id="2.115.10.20">
    <property type="entry name" value="Glycosyl hydrolase domain, family 43"/>
    <property type="match status" value="1"/>
</dbReference>
<keyword evidence="3" id="KW-0813">Transport</keyword>
<evidence type="ECO:0000313" key="14">
    <source>
        <dbReference type="EMBL" id="QWU85921.1"/>
    </source>
</evidence>
<sequence length="1856" mass="208785">MVFQNILKGFMNSLPKIDPDTPSGDGHYKAPRTFPIGPHFTRYEHNPILTPNPENTWEEAYVYNATAIVVDGRVYLLYRAQDSQKTSYVGIAWSSDGYNFKRHNKPVLYPTEEWEQKGGCEDPRIVRDPETKKFIMTYTAYDGSYARLCVAESWDLFEWKKHPPIIKNDDWAEISNALDGTQFIRRAWSKSGAVFVEKHKDGQYYMIWGESGFYLATSPDLTHWKITSHDYSKAVYATGKFDWQDRLIEPGPAPIKLDTGNPHQNYYILFYNSSTTGAGPYPQATYTISQMLIDYDNLQDGPLARLEKPILVPEDAGEIDGQVDKVVFTEGIVQFKGKWFLYYGQGDSKLGVATFPAQVLDTYSPRDTLNSALTSDRVVLSPVVYNSLVSNTTKRPTMPVTQSNGVAIQSSNHIYSIYTRGNSIQSTPILMELIDTPAFNPKQVVPFLEASLYIKLEKDILHNLANEPRQPVSTNPLIVASGASELNGTVDGYYFVYSAVPSSLPPPYDESLGFSTANNENGFDLLPVMKQTLDEAWQEYYTYKVSWESGKESDVFSFKTALRGLLVDEVRKPAPQSRSPGGSRLLDISSDPADPSCPPPIWLVCTHADSPLASPKLIEDGRQLSKTWKCGFLAVDVESDVEEAIALMVRELTIAMSKPKKKLANGNDVLTPDMLCARCIQQEIEVIRSSVISNEKLNDQMRAEIDDVFDKCKSIQDSRYPGNLQKEHRGSHAKPIEEEDAPKSYTIKDLALQLQKLAILNSRLKQNDIERSRQLLNKRVASLQTKVDETSSKIKEKESSVQRMKETIINQHRALSNSINERTLKTKHVDSTRAAKQTAIIQHHHFKVLRQVVFPKYDLWKNQPPGPKSTRVKLDFFGQPILSLESFLSHNNKLIAINMFLENLIHLQVLMVELLSIGGTPVHLPFLDFLVRQLPDGSFFDQVQEKINFLVHDESEANSVEKEPSEEEANQFPGPRPSLDKIIIKDNVIQVPLSFKTANFQRRASVRSASSESPPTESFHPEVFSETPEPPYPIEDKKLQSEKVKSSTFQGKKMVIVPHKILTKPFTKLTLKEYLKFISVVVKILVNFEILIHQTIDTVPQPTKKQSTRDLLSSTYGQLRGEPENKSEENDRRYDFRKTLESIAEMDQYFKHRIQEQSVSLKPQVSHGAMSYSMSNGVGVDINHLPSTASSGGTEDSYPTTAHASLHTHESSSKLREFYSNYLSRAPSQPKIQQNSITDTDQKIYGAVSEGFSDTDEDTSKSSIKVDRSTEPDSASKQEIDFYDLKEVMDNVHKLVANGKRSGRDNGDDDDEAVKIATQTMMKNTRSHLADWDVNFRSQLNLCGDSPNMLSDKELYELNKKAVTEGFKIKPRINYNTVGGVNGPLVILDNVKFPSFNEIVNLTLPDGSVRAGQVLEVRGTKAIVQVFEGTSGIDIKKTKVEFTGENLKIAVSEDMLGRVFDGSGRPIDKGPRIFAEDYLDINGSPINPYARIYPEEMISTGVSAIDTMNSIARGQKIPIFSASGLPHNEIAAQICRQAGLVRPTKDVHDGHEENFSIVFAAMGVNLETSRFFKQDFEENGSLERTSLFLNLANDPTIERIITPRLALTTAEYLAYQTERHVLTILTDMSSYADALREVSAAREEVPGRRGYPGYMYTDLSTIYERAGRVEGRNGSITQIPILTMPNDDITHPIPDLTGYITEGQIFVDRQLSNRGIYPPINVLPSLSRLMKSAIGEGMTRKDHGDVSNQLYAKYAIGRDAAAMKSVVGEEALSTEDKLSLEFLEKFEKNFIAQGAYEDRSVFDSLDLAWSLLRIYPKEMLNRISPKILNEFYDRAREQDDDDEEENPDKSHDLIDA</sequence>
<dbReference type="PROSITE" id="PS00152">
    <property type="entry name" value="ATPASE_ALPHA_BETA"/>
    <property type="match status" value="1"/>
</dbReference>
<dbReference type="PANTHER" id="PTHR43389">
    <property type="entry name" value="V-TYPE PROTON ATPASE SUBUNIT B"/>
    <property type="match status" value="1"/>
</dbReference>
<feature type="region of interest" description="Disordered" evidence="10">
    <location>
        <begin position="1100"/>
        <end position="1131"/>
    </location>
</feature>
<evidence type="ECO:0000256" key="3">
    <source>
        <dbReference type="ARBA" id="ARBA00022448"/>
    </source>
</evidence>
<evidence type="ECO:0000259" key="12">
    <source>
        <dbReference type="Pfam" id="PF02874"/>
    </source>
</evidence>
<keyword evidence="4" id="KW-0328">Glycosyltransferase</keyword>
<feature type="domain" description="ATPase F1/V1/A1 complex alpha/beta subunit N-terminal" evidence="12">
    <location>
        <begin position="1381"/>
        <end position="1444"/>
    </location>
</feature>
<dbReference type="InterPro" id="IPR020003">
    <property type="entry name" value="ATPase_a/bsu_AS"/>
</dbReference>
<keyword evidence="7" id="KW-0406">Ion transport</keyword>
<dbReference type="InterPro" id="IPR007184">
    <property type="entry name" value="Mannoside_phosphorylase"/>
</dbReference>
<name>A0ABX8HYZ0_9ASCO</name>
<dbReference type="NCBIfam" id="TIGR01040">
    <property type="entry name" value="V-ATPase_V1_B"/>
    <property type="match status" value="1"/>
</dbReference>